<reference evidence="2" key="1">
    <citation type="journal article" date="2023" name="Mol. Phylogenet. Evol.">
        <title>Genome-scale phylogeny and comparative genomics of the fungal order Sordariales.</title>
        <authorList>
            <person name="Hensen N."/>
            <person name="Bonometti L."/>
            <person name="Westerberg I."/>
            <person name="Brannstrom I.O."/>
            <person name="Guillou S."/>
            <person name="Cros-Aarteil S."/>
            <person name="Calhoun S."/>
            <person name="Haridas S."/>
            <person name="Kuo A."/>
            <person name="Mondo S."/>
            <person name="Pangilinan J."/>
            <person name="Riley R."/>
            <person name="LaButti K."/>
            <person name="Andreopoulos B."/>
            <person name="Lipzen A."/>
            <person name="Chen C."/>
            <person name="Yan M."/>
            <person name="Daum C."/>
            <person name="Ng V."/>
            <person name="Clum A."/>
            <person name="Steindorff A."/>
            <person name="Ohm R.A."/>
            <person name="Martin F."/>
            <person name="Silar P."/>
            <person name="Natvig D.O."/>
            <person name="Lalanne C."/>
            <person name="Gautier V."/>
            <person name="Ament-Velasquez S.L."/>
            <person name="Kruys A."/>
            <person name="Hutchinson M.I."/>
            <person name="Powell A.J."/>
            <person name="Barry K."/>
            <person name="Miller A.N."/>
            <person name="Grigoriev I.V."/>
            <person name="Debuchy R."/>
            <person name="Gladieux P."/>
            <person name="Hiltunen Thoren M."/>
            <person name="Johannesson H."/>
        </authorList>
    </citation>
    <scope>NUCLEOTIDE SEQUENCE</scope>
    <source>
        <strain evidence="2">FGSC 1904</strain>
    </source>
</reference>
<reference evidence="2" key="2">
    <citation type="submission" date="2023-07" db="EMBL/GenBank/DDBJ databases">
        <authorList>
            <consortium name="Lawrence Berkeley National Laboratory"/>
            <person name="Haridas S."/>
            <person name="Hensen N."/>
            <person name="Bonometti L."/>
            <person name="Westerberg I."/>
            <person name="Brannstrom I.O."/>
            <person name="Guillou S."/>
            <person name="Cros-Aarteil S."/>
            <person name="Calhoun S."/>
            <person name="Kuo A."/>
            <person name="Mondo S."/>
            <person name="Pangilinan J."/>
            <person name="Riley R."/>
            <person name="LaButti K."/>
            <person name="Andreopoulos B."/>
            <person name="Lipzen A."/>
            <person name="Chen C."/>
            <person name="Yanf M."/>
            <person name="Daum C."/>
            <person name="Ng V."/>
            <person name="Clum A."/>
            <person name="Steindorff A."/>
            <person name="Ohm R."/>
            <person name="Martin F."/>
            <person name="Silar P."/>
            <person name="Natvig D."/>
            <person name="Lalanne C."/>
            <person name="Gautier V."/>
            <person name="Ament-velasquez S.L."/>
            <person name="Kruys A."/>
            <person name="Hutchinson M.I."/>
            <person name="Powell A.J."/>
            <person name="Barry K."/>
            <person name="Miller A.N."/>
            <person name="Grigoriev I.V."/>
            <person name="Debuchy R."/>
            <person name="Gladieux P."/>
            <person name="Thoren M.H."/>
            <person name="Johannesson H."/>
        </authorList>
    </citation>
    <scope>NUCLEOTIDE SEQUENCE</scope>
    <source>
        <strain evidence="2">FGSC 1904</strain>
    </source>
</reference>
<dbReference type="EMBL" id="JAUTDP010000001">
    <property type="protein sequence ID" value="KAK3402530.1"/>
    <property type="molecule type" value="Genomic_DNA"/>
</dbReference>
<organism evidence="2 3">
    <name type="scientific">Sordaria brevicollis</name>
    <dbReference type="NCBI Taxonomy" id="83679"/>
    <lineage>
        <taxon>Eukaryota</taxon>
        <taxon>Fungi</taxon>
        <taxon>Dikarya</taxon>
        <taxon>Ascomycota</taxon>
        <taxon>Pezizomycotina</taxon>
        <taxon>Sordariomycetes</taxon>
        <taxon>Sordariomycetidae</taxon>
        <taxon>Sordariales</taxon>
        <taxon>Sordariaceae</taxon>
        <taxon>Sordaria</taxon>
    </lineage>
</organism>
<feature type="region of interest" description="Disordered" evidence="1">
    <location>
        <begin position="48"/>
        <end position="74"/>
    </location>
</feature>
<evidence type="ECO:0000313" key="3">
    <source>
        <dbReference type="Proteomes" id="UP001281003"/>
    </source>
</evidence>
<proteinExistence type="predicted"/>
<dbReference type="PANTHER" id="PTHR35605">
    <property type="entry name" value="ECP2 EFFECTOR PROTEIN DOMAIN-CONTAINING PROTEIN-RELATED"/>
    <property type="match status" value="1"/>
</dbReference>
<evidence type="ECO:0000256" key="1">
    <source>
        <dbReference type="SAM" id="MobiDB-lite"/>
    </source>
</evidence>
<accession>A0AAE0PM87</accession>
<comment type="caution">
    <text evidence="2">The sequence shown here is derived from an EMBL/GenBank/DDBJ whole genome shotgun (WGS) entry which is preliminary data.</text>
</comment>
<sequence length="191" mass="21178">LDDPLSGYGIEDITWAVQTSPGGPTVNVTGTIEDVHRYAEKVNPNYRSDFALHRSQTTNNKGSRSSNDEGHEKDKRYEVRNYDCDWGIVQPVSIVKVGIARLREAPGHPVMGPGPGNCGRVMCERESAIYWCNDSTHKKGLDTFGNIADGAQLVVDTCTKSFHHLRLVAGAVFLKDEWSVQVTFSEDCQKH</sequence>
<dbReference type="AlphaFoldDB" id="A0AAE0PM87"/>
<gene>
    <name evidence="2" type="ORF">B0T20DRAFT_343787</name>
</gene>
<feature type="compositionally biased region" description="Polar residues" evidence="1">
    <location>
        <begin position="54"/>
        <end position="65"/>
    </location>
</feature>
<name>A0AAE0PM87_SORBR</name>
<evidence type="ECO:0000313" key="2">
    <source>
        <dbReference type="EMBL" id="KAK3402530.1"/>
    </source>
</evidence>
<protein>
    <submittedName>
        <fullName evidence="2">Uncharacterized protein</fullName>
    </submittedName>
</protein>
<dbReference type="PANTHER" id="PTHR35605:SF1">
    <property type="entry name" value="ECP2 EFFECTOR PROTEIN DOMAIN-CONTAINING PROTEIN-RELATED"/>
    <property type="match status" value="1"/>
</dbReference>
<feature type="non-terminal residue" evidence="2">
    <location>
        <position position="1"/>
    </location>
</feature>
<dbReference type="Proteomes" id="UP001281003">
    <property type="component" value="Unassembled WGS sequence"/>
</dbReference>
<keyword evidence="3" id="KW-1185">Reference proteome</keyword>